<gene>
    <name evidence="3" type="ORF">OH76DRAFT_886858</name>
</gene>
<feature type="transmembrane region" description="Helical" evidence="2">
    <location>
        <begin position="216"/>
        <end position="239"/>
    </location>
</feature>
<keyword evidence="4" id="KW-1185">Reference proteome</keyword>
<evidence type="ECO:0000313" key="4">
    <source>
        <dbReference type="Proteomes" id="UP000256964"/>
    </source>
</evidence>
<dbReference type="EMBL" id="KZ857428">
    <property type="protein sequence ID" value="RDX46335.1"/>
    <property type="molecule type" value="Genomic_DNA"/>
</dbReference>
<organism evidence="3 4">
    <name type="scientific">Lentinus brumalis</name>
    <dbReference type="NCBI Taxonomy" id="2498619"/>
    <lineage>
        <taxon>Eukaryota</taxon>
        <taxon>Fungi</taxon>
        <taxon>Dikarya</taxon>
        <taxon>Basidiomycota</taxon>
        <taxon>Agaricomycotina</taxon>
        <taxon>Agaricomycetes</taxon>
        <taxon>Polyporales</taxon>
        <taxon>Polyporaceae</taxon>
        <taxon>Lentinus</taxon>
    </lineage>
</organism>
<name>A0A371D1E3_9APHY</name>
<keyword evidence="2" id="KW-1133">Transmembrane helix</keyword>
<reference evidence="3 4" key="1">
    <citation type="journal article" date="2018" name="Biotechnol. Biofuels">
        <title>Integrative visual omics of the white-rot fungus Polyporus brumalis exposes the biotechnological potential of its oxidative enzymes for delignifying raw plant biomass.</title>
        <authorList>
            <person name="Miyauchi S."/>
            <person name="Rancon A."/>
            <person name="Drula E."/>
            <person name="Hage H."/>
            <person name="Chaduli D."/>
            <person name="Favel A."/>
            <person name="Grisel S."/>
            <person name="Henrissat B."/>
            <person name="Herpoel-Gimbert I."/>
            <person name="Ruiz-Duenas F.J."/>
            <person name="Chevret D."/>
            <person name="Hainaut M."/>
            <person name="Lin J."/>
            <person name="Wang M."/>
            <person name="Pangilinan J."/>
            <person name="Lipzen A."/>
            <person name="Lesage-Meessen L."/>
            <person name="Navarro D."/>
            <person name="Riley R."/>
            <person name="Grigoriev I.V."/>
            <person name="Zhou S."/>
            <person name="Raouche S."/>
            <person name="Rosso M.N."/>
        </authorList>
    </citation>
    <scope>NUCLEOTIDE SEQUENCE [LARGE SCALE GENOMIC DNA]</scope>
    <source>
        <strain evidence="3 4">BRFM 1820</strain>
    </source>
</reference>
<protein>
    <submittedName>
        <fullName evidence="3">Uncharacterized protein</fullName>
    </submittedName>
</protein>
<feature type="region of interest" description="Disordered" evidence="1">
    <location>
        <begin position="540"/>
        <end position="562"/>
    </location>
</feature>
<dbReference type="OrthoDB" id="3363836at2759"/>
<keyword evidence="2" id="KW-0812">Transmembrane</keyword>
<proteinExistence type="predicted"/>
<sequence>MMPSVLPARVRRRCRRGNGRAEIRPKIWHKLTPSVTRQHVSGTASGTSRTQNSFANYGTAPLSISNVTLYAPITDLYLECATGGLYKSPAKGQSVDVSEPVTVTWDTSCLDTDAVDLYLYAPSVAKPVLHEWESVNYKTGSYNATLKAGWWNYTSPINLEFTIVPSGQPLFMVTTPAGPLFSATYSGTDHSSSAVAGAVEQVNNTATEKHGLSKGAVAAAVIIPLLIAIALVSAAYVHINRQKGKEKRKRFSQVVDKRMSTISTDWKSITPAGANAAIRNSMAIPGNRSSSFSFGGIRPMSTVAVEGGQAGIGARGVMDQDTPADAPQMSQLRPGLRTSAFENRVSRVSFAADPRPSVESRRARQSRSFHNGYVPPLPERQYSTESSSNASPILSPIQTAGPLSLTAEDIRARMTGQEANARPSIDEMMPALSMMRNGEFEGGELLFQAPMPPSPTHQTPTSPIMGAMPMQPMPANVMSPDDMLRAYAERRAMGATSPGAPAVPTPAANYNGTGMRTLYSPDHAASPAIPAFPEATYAAPTKRKSLAPTEYGEDDAYVGTAE</sequence>
<feature type="region of interest" description="Disordered" evidence="1">
    <location>
        <begin position="351"/>
        <end position="397"/>
    </location>
</feature>
<evidence type="ECO:0000313" key="3">
    <source>
        <dbReference type="EMBL" id="RDX46335.1"/>
    </source>
</evidence>
<keyword evidence="2" id="KW-0472">Membrane</keyword>
<accession>A0A371D1E3</accession>
<dbReference type="AlphaFoldDB" id="A0A371D1E3"/>
<evidence type="ECO:0000256" key="1">
    <source>
        <dbReference type="SAM" id="MobiDB-lite"/>
    </source>
</evidence>
<dbReference type="STRING" id="139420.A0A371D1E3"/>
<dbReference type="Proteomes" id="UP000256964">
    <property type="component" value="Unassembled WGS sequence"/>
</dbReference>
<evidence type="ECO:0000256" key="2">
    <source>
        <dbReference type="SAM" id="Phobius"/>
    </source>
</evidence>
<feature type="compositionally biased region" description="Polar residues" evidence="1">
    <location>
        <begin position="381"/>
        <end position="397"/>
    </location>
</feature>